<dbReference type="EMBL" id="CALNXJ010000028">
    <property type="protein sequence ID" value="CAH3133877.1"/>
    <property type="molecule type" value="Genomic_DNA"/>
</dbReference>
<reference evidence="1 2" key="1">
    <citation type="submission" date="2022-05" db="EMBL/GenBank/DDBJ databases">
        <authorList>
            <consortium name="Genoscope - CEA"/>
            <person name="William W."/>
        </authorList>
    </citation>
    <scope>NUCLEOTIDE SEQUENCE [LARGE SCALE GENOMIC DNA]</scope>
</reference>
<name>A0AAU9X2X3_9CNID</name>
<gene>
    <name evidence="1" type="ORF">PMEA_00015580</name>
</gene>
<dbReference type="Proteomes" id="UP001159428">
    <property type="component" value="Unassembled WGS sequence"/>
</dbReference>
<evidence type="ECO:0000313" key="2">
    <source>
        <dbReference type="Proteomes" id="UP001159428"/>
    </source>
</evidence>
<organism evidence="1 2">
    <name type="scientific">Pocillopora meandrina</name>
    <dbReference type="NCBI Taxonomy" id="46732"/>
    <lineage>
        <taxon>Eukaryota</taxon>
        <taxon>Metazoa</taxon>
        <taxon>Cnidaria</taxon>
        <taxon>Anthozoa</taxon>
        <taxon>Hexacorallia</taxon>
        <taxon>Scleractinia</taxon>
        <taxon>Astrocoeniina</taxon>
        <taxon>Pocilloporidae</taxon>
        <taxon>Pocillopora</taxon>
    </lineage>
</organism>
<accession>A0AAU9X2X3</accession>
<dbReference type="AlphaFoldDB" id="A0AAU9X2X3"/>
<evidence type="ECO:0000313" key="1">
    <source>
        <dbReference type="EMBL" id="CAH3133877.1"/>
    </source>
</evidence>
<comment type="caution">
    <text evidence="1">The sequence shown here is derived from an EMBL/GenBank/DDBJ whole genome shotgun (WGS) entry which is preliminary data.</text>
</comment>
<proteinExistence type="predicted"/>
<protein>
    <submittedName>
        <fullName evidence="1">Uncharacterized protein</fullName>
    </submittedName>
</protein>
<sequence length="73" mass="8572">MLEIVHTQIYGTGRMQKFLSKDFKSIYEDVLMAPGFTHDPFAGVKDNSDIFYGWHQYYSDTDCIWMAIEYHPA</sequence>
<keyword evidence="2" id="KW-1185">Reference proteome</keyword>